<dbReference type="AlphaFoldDB" id="A0AAE0S8Q3"/>
<keyword evidence="5" id="KW-1185">Reference proteome</keyword>
<dbReference type="SMART" id="SM00343">
    <property type="entry name" value="ZnF_C2HC"/>
    <property type="match status" value="1"/>
</dbReference>
<dbReference type="PROSITE" id="PS50158">
    <property type="entry name" value="ZF_CCHC"/>
    <property type="match status" value="1"/>
</dbReference>
<keyword evidence="1" id="KW-0863">Zinc-finger</keyword>
<gene>
    <name evidence="4" type="ORF">CHS0354_007900</name>
</gene>
<reference evidence="4" key="1">
    <citation type="journal article" date="2021" name="Genome Biol. Evol.">
        <title>A High-Quality Reference Genome for a Parasitic Bivalve with Doubly Uniparental Inheritance (Bivalvia: Unionida).</title>
        <authorList>
            <person name="Smith C.H."/>
        </authorList>
    </citation>
    <scope>NUCLEOTIDE SEQUENCE</scope>
    <source>
        <strain evidence="4">CHS0354</strain>
    </source>
</reference>
<dbReference type="GO" id="GO:0008270">
    <property type="term" value="F:zinc ion binding"/>
    <property type="evidence" value="ECO:0007669"/>
    <property type="project" value="UniProtKB-KW"/>
</dbReference>
<dbReference type="EMBL" id="JAEAOA010000534">
    <property type="protein sequence ID" value="KAK3587421.1"/>
    <property type="molecule type" value="Genomic_DNA"/>
</dbReference>
<dbReference type="InterPro" id="IPR001878">
    <property type="entry name" value="Znf_CCHC"/>
</dbReference>
<sequence>MKDCPDFVCYKCGELGHVAKNCTRQRYDSFGKCDKCHKDTQSCMCHRDNITDITPETEDVTREERLELQSVEEDKEEAENKIQDNDSREREDNENNRVEMTNEEIESEEGANYNLNISDESAIDSGDDRMEDD</sequence>
<evidence type="ECO:0000256" key="1">
    <source>
        <dbReference type="PROSITE-ProRule" id="PRU00047"/>
    </source>
</evidence>
<keyword evidence="1" id="KW-0862">Zinc</keyword>
<comment type="caution">
    <text evidence="4">The sequence shown here is derived from an EMBL/GenBank/DDBJ whole genome shotgun (WGS) entry which is preliminary data.</text>
</comment>
<feature type="domain" description="CCHC-type" evidence="3">
    <location>
        <begin position="9"/>
        <end position="24"/>
    </location>
</feature>
<evidence type="ECO:0000313" key="4">
    <source>
        <dbReference type="EMBL" id="KAK3587421.1"/>
    </source>
</evidence>
<accession>A0AAE0S8Q3</accession>
<protein>
    <recommendedName>
        <fullName evidence="3">CCHC-type domain-containing protein</fullName>
    </recommendedName>
</protein>
<evidence type="ECO:0000313" key="5">
    <source>
        <dbReference type="Proteomes" id="UP001195483"/>
    </source>
</evidence>
<evidence type="ECO:0000256" key="2">
    <source>
        <dbReference type="SAM" id="MobiDB-lite"/>
    </source>
</evidence>
<proteinExistence type="predicted"/>
<feature type="compositionally biased region" description="Basic and acidic residues" evidence="2">
    <location>
        <begin position="78"/>
        <end position="97"/>
    </location>
</feature>
<name>A0AAE0S8Q3_9BIVA</name>
<dbReference type="GO" id="GO:0003676">
    <property type="term" value="F:nucleic acid binding"/>
    <property type="evidence" value="ECO:0007669"/>
    <property type="project" value="InterPro"/>
</dbReference>
<keyword evidence="1" id="KW-0479">Metal-binding</keyword>
<reference evidence="4" key="3">
    <citation type="submission" date="2023-05" db="EMBL/GenBank/DDBJ databases">
        <authorList>
            <person name="Smith C.H."/>
        </authorList>
    </citation>
    <scope>NUCLEOTIDE SEQUENCE</scope>
    <source>
        <strain evidence="4">CHS0354</strain>
        <tissue evidence="4">Mantle</tissue>
    </source>
</reference>
<dbReference type="Gene3D" id="4.10.60.10">
    <property type="entry name" value="Zinc finger, CCHC-type"/>
    <property type="match status" value="1"/>
</dbReference>
<dbReference type="Proteomes" id="UP001195483">
    <property type="component" value="Unassembled WGS sequence"/>
</dbReference>
<dbReference type="Pfam" id="PF00098">
    <property type="entry name" value="zf-CCHC"/>
    <property type="match status" value="1"/>
</dbReference>
<organism evidence="4 5">
    <name type="scientific">Potamilus streckersoni</name>
    <dbReference type="NCBI Taxonomy" id="2493646"/>
    <lineage>
        <taxon>Eukaryota</taxon>
        <taxon>Metazoa</taxon>
        <taxon>Spiralia</taxon>
        <taxon>Lophotrochozoa</taxon>
        <taxon>Mollusca</taxon>
        <taxon>Bivalvia</taxon>
        <taxon>Autobranchia</taxon>
        <taxon>Heteroconchia</taxon>
        <taxon>Palaeoheterodonta</taxon>
        <taxon>Unionida</taxon>
        <taxon>Unionoidea</taxon>
        <taxon>Unionidae</taxon>
        <taxon>Ambleminae</taxon>
        <taxon>Lampsilini</taxon>
        <taxon>Potamilus</taxon>
    </lineage>
</organism>
<reference evidence="4" key="2">
    <citation type="journal article" date="2021" name="Genome Biol. Evol.">
        <title>Developing a high-quality reference genome for a parasitic bivalve with doubly uniparental inheritance (Bivalvia: Unionida).</title>
        <authorList>
            <person name="Smith C.H."/>
        </authorList>
    </citation>
    <scope>NUCLEOTIDE SEQUENCE</scope>
    <source>
        <strain evidence="4">CHS0354</strain>
        <tissue evidence="4">Mantle</tissue>
    </source>
</reference>
<feature type="region of interest" description="Disordered" evidence="2">
    <location>
        <begin position="68"/>
        <end position="133"/>
    </location>
</feature>
<evidence type="ECO:0000259" key="3">
    <source>
        <dbReference type="PROSITE" id="PS50158"/>
    </source>
</evidence>